<accession>A0A366LJG8</accession>
<sequence>MPMEARRPPWIGVPMPEHPSDRAPGPMYGGPFLTVHLDHRDTTRSVLAVDGALDIATAPLLVSTMSKVTAAGRKHLTVETGGLTFCDVAGARGLLASQQHLAAHGLTMDLANVPRALRRTLALTGLLTAFHLLPD</sequence>
<dbReference type="PROSITE" id="PS50801">
    <property type="entry name" value="STAS"/>
    <property type="match status" value="1"/>
</dbReference>
<dbReference type="Proteomes" id="UP000253303">
    <property type="component" value="Unassembled WGS sequence"/>
</dbReference>
<evidence type="ECO:0000313" key="3">
    <source>
        <dbReference type="Proteomes" id="UP000253303"/>
    </source>
</evidence>
<keyword evidence="3" id="KW-1185">Reference proteome</keyword>
<gene>
    <name evidence="2" type="ORF">DP939_42965</name>
</gene>
<dbReference type="Pfam" id="PF13466">
    <property type="entry name" value="STAS_2"/>
    <property type="match status" value="1"/>
</dbReference>
<organism evidence="2 3">
    <name type="scientific">Spongiactinospora rosea</name>
    <dbReference type="NCBI Taxonomy" id="2248750"/>
    <lineage>
        <taxon>Bacteria</taxon>
        <taxon>Bacillati</taxon>
        <taxon>Actinomycetota</taxon>
        <taxon>Actinomycetes</taxon>
        <taxon>Streptosporangiales</taxon>
        <taxon>Streptosporangiaceae</taxon>
        <taxon>Spongiactinospora</taxon>
    </lineage>
</organism>
<evidence type="ECO:0000313" key="2">
    <source>
        <dbReference type="EMBL" id="RBQ14038.1"/>
    </source>
</evidence>
<dbReference type="CDD" id="cd07043">
    <property type="entry name" value="STAS_anti-anti-sigma_factors"/>
    <property type="match status" value="1"/>
</dbReference>
<dbReference type="InterPro" id="IPR002645">
    <property type="entry name" value="STAS_dom"/>
</dbReference>
<reference evidence="2 3" key="1">
    <citation type="submission" date="2018-06" db="EMBL/GenBank/DDBJ databases">
        <title>Sphaerisporangium craniellae sp. nov., isolated from a marine sponge in the South China Sea.</title>
        <authorList>
            <person name="Li L."/>
        </authorList>
    </citation>
    <scope>NUCLEOTIDE SEQUENCE [LARGE SCALE GENOMIC DNA]</scope>
    <source>
        <strain evidence="2 3">LHW63015</strain>
    </source>
</reference>
<feature type="domain" description="STAS" evidence="1">
    <location>
        <begin position="46"/>
        <end position="135"/>
    </location>
</feature>
<dbReference type="SUPFAM" id="SSF52091">
    <property type="entry name" value="SpoIIaa-like"/>
    <property type="match status" value="1"/>
</dbReference>
<dbReference type="InterPro" id="IPR036513">
    <property type="entry name" value="STAS_dom_sf"/>
</dbReference>
<evidence type="ECO:0000259" key="1">
    <source>
        <dbReference type="PROSITE" id="PS50801"/>
    </source>
</evidence>
<proteinExistence type="predicted"/>
<name>A0A366LJG8_9ACTN</name>
<comment type="caution">
    <text evidence="2">The sequence shown here is derived from an EMBL/GenBank/DDBJ whole genome shotgun (WGS) entry which is preliminary data.</text>
</comment>
<dbReference type="InterPro" id="IPR058548">
    <property type="entry name" value="MlaB-like_STAS"/>
</dbReference>
<dbReference type="AlphaFoldDB" id="A0A366LJG8"/>
<dbReference type="Gene3D" id="3.30.750.24">
    <property type="entry name" value="STAS domain"/>
    <property type="match status" value="1"/>
</dbReference>
<protein>
    <recommendedName>
        <fullName evidence="1">STAS domain-containing protein</fullName>
    </recommendedName>
</protein>
<dbReference type="EMBL" id="QMEY01000040">
    <property type="protein sequence ID" value="RBQ14038.1"/>
    <property type="molecule type" value="Genomic_DNA"/>
</dbReference>